<proteinExistence type="predicted"/>
<evidence type="ECO:0000313" key="2">
    <source>
        <dbReference type="Proteomes" id="UP000829398"/>
    </source>
</evidence>
<dbReference type="Proteomes" id="UP000829398">
    <property type="component" value="Chromosome 9"/>
</dbReference>
<gene>
    <name evidence="1" type="ORF">KPL71_027732</name>
</gene>
<organism evidence="1 2">
    <name type="scientific">Citrus sinensis</name>
    <name type="common">Sweet orange</name>
    <name type="synonym">Citrus aurantium var. sinensis</name>
    <dbReference type="NCBI Taxonomy" id="2711"/>
    <lineage>
        <taxon>Eukaryota</taxon>
        <taxon>Viridiplantae</taxon>
        <taxon>Streptophyta</taxon>
        <taxon>Embryophyta</taxon>
        <taxon>Tracheophyta</taxon>
        <taxon>Spermatophyta</taxon>
        <taxon>Magnoliopsida</taxon>
        <taxon>eudicotyledons</taxon>
        <taxon>Gunneridae</taxon>
        <taxon>Pentapetalae</taxon>
        <taxon>rosids</taxon>
        <taxon>malvids</taxon>
        <taxon>Sapindales</taxon>
        <taxon>Rutaceae</taxon>
        <taxon>Aurantioideae</taxon>
        <taxon>Citrus</taxon>
    </lineage>
</organism>
<accession>A0ACB8I954</accession>
<keyword evidence="2" id="KW-1185">Reference proteome</keyword>
<comment type="caution">
    <text evidence="1">The sequence shown here is derived from an EMBL/GenBank/DDBJ whole genome shotgun (WGS) entry which is preliminary data.</text>
</comment>
<dbReference type="EMBL" id="CM039178">
    <property type="protein sequence ID" value="KAH9683589.1"/>
    <property type="molecule type" value="Genomic_DNA"/>
</dbReference>
<reference evidence="2" key="1">
    <citation type="journal article" date="2023" name="Hortic. Res.">
        <title>A chromosome-level phased genome enabling allele-level studies in sweet orange: a case study on citrus Huanglongbing tolerance.</title>
        <authorList>
            <person name="Wu B."/>
            <person name="Yu Q."/>
            <person name="Deng Z."/>
            <person name="Duan Y."/>
            <person name="Luo F."/>
            <person name="Gmitter F. Jr."/>
        </authorList>
    </citation>
    <scope>NUCLEOTIDE SEQUENCE [LARGE SCALE GENOMIC DNA]</scope>
    <source>
        <strain evidence="2">cv. Valencia</strain>
    </source>
</reference>
<sequence length="211" mass="23643">MAHLAARRTVASIITRTLTSPRSRLAIPILNKQQPQIGPDPICNPARFKTSGSSYSPLNDPSPNWSNRPPKETIMLDGEEEAKKKIYSVCTTTYTGFGALVDEELSYKVKGQPGVLWVLPDSYIDVPNKDYGGDLFVDGKVIHRPQYRFTERQQRPRTRRRETTQADRRRLWAQNQSAPSQQPTSMSNQNPAQGGGTNFSINQGQNNQKSA</sequence>
<evidence type="ECO:0000313" key="1">
    <source>
        <dbReference type="EMBL" id="KAH9683589.1"/>
    </source>
</evidence>
<protein>
    <submittedName>
        <fullName evidence="1">Multiple organellar RNA editing factor 3</fullName>
    </submittedName>
</protein>
<name>A0ACB8I954_CITSI</name>